<reference evidence="2" key="2">
    <citation type="submission" date="2022-10" db="EMBL/GenBank/DDBJ databases">
        <authorList>
            <consortium name="ENA_rothamsted_submissions"/>
            <consortium name="culmorum"/>
            <person name="King R."/>
        </authorList>
    </citation>
    <scope>NUCLEOTIDE SEQUENCE</scope>
</reference>
<reference evidence="2" key="1">
    <citation type="submission" date="2022-01" db="EMBL/GenBank/DDBJ databases">
        <authorList>
            <person name="King R."/>
        </authorList>
    </citation>
    <scope>NUCLEOTIDE SEQUENCE</scope>
</reference>
<sequence>MNIKQEAETPLSTESSQNLAGKPKKYCDRQFKIQLARALKANYGEAENFDKIKQNKLLCFYEDDKIIDSTKKIAKDIEQSVEDSIKSQRTKEIIDFTRNVNDLTDVRKPEEIPLLIKLNSVSRFPPTMETNGVNFEALNKFLYSSVSGSIDFVDMNYETKLVLHETYNMLMTQVETDAPKVLEELRSKMNGSSEVTEIRNAEKLTEAIRDSSLNPFNMPLEFLLQRKSSE</sequence>
<keyword evidence="3" id="KW-1185">Reference proteome</keyword>
<organism evidence="2 3">
    <name type="scientific">Chironomus riparius</name>
    <dbReference type="NCBI Taxonomy" id="315576"/>
    <lineage>
        <taxon>Eukaryota</taxon>
        <taxon>Metazoa</taxon>
        <taxon>Ecdysozoa</taxon>
        <taxon>Arthropoda</taxon>
        <taxon>Hexapoda</taxon>
        <taxon>Insecta</taxon>
        <taxon>Pterygota</taxon>
        <taxon>Neoptera</taxon>
        <taxon>Endopterygota</taxon>
        <taxon>Diptera</taxon>
        <taxon>Nematocera</taxon>
        <taxon>Chironomoidea</taxon>
        <taxon>Chironomidae</taxon>
        <taxon>Chironominae</taxon>
        <taxon>Chironomus</taxon>
    </lineage>
</organism>
<evidence type="ECO:0000256" key="1">
    <source>
        <dbReference type="SAM" id="MobiDB-lite"/>
    </source>
</evidence>
<feature type="compositionally biased region" description="Polar residues" evidence="1">
    <location>
        <begin position="10"/>
        <end position="19"/>
    </location>
</feature>
<feature type="region of interest" description="Disordered" evidence="1">
    <location>
        <begin position="1"/>
        <end position="21"/>
    </location>
</feature>
<evidence type="ECO:0000313" key="2">
    <source>
        <dbReference type="EMBL" id="CAG9809138.1"/>
    </source>
</evidence>
<name>A0A9N9S457_9DIPT</name>
<accession>A0A9N9S457</accession>
<dbReference type="OrthoDB" id="10453474at2759"/>
<dbReference type="AlphaFoldDB" id="A0A9N9S457"/>
<dbReference type="EMBL" id="OU895879">
    <property type="protein sequence ID" value="CAG9809138.1"/>
    <property type="molecule type" value="Genomic_DNA"/>
</dbReference>
<evidence type="ECO:0000313" key="3">
    <source>
        <dbReference type="Proteomes" id="UP001153620"/>
    </source>
</evidence>
<protein>
    <submittedName>
        <fullName evidence="2">Uncharacterized protein</fullName>
    </submittedName>
</protein>
<dbReference type="Proteomes" id="UP001153620">
    <property type="component" value="Chromosome 3"/>
</dbReference>
<proteinExistence type="predicted"/>
<gene>
    <name evidence="2" type="ORF">CHIRRI_LOCUS11967</name>
</gene>